<evidence type="ECO:0000313" key="6">
    <source>
        <dbReference type="EMBL" id="GLY83018.1"/>
    </source>
</evidence>
<dbReference type="SMART" id="SM00347">
    <property type="entry name" value="HTH_MARR"/>
    <property type="match status" value="1"/>
</dbReference>
<dbReference type="EMBL" id="BSTJ01000001">
    <property type="protein sequence ID" value="GLY72226.1"/>
    <property type="molecule type" value="Genomic_DNA"/>
</dbReference>
<keyword evidence="7" id="KW-1185">Reference proteome</keyword>
<dbReference type="PROSITE" id="PS50995">
    <property type="entry name" value="HTH_MARR_2"/>
    <property type="match status" value="1"/>
</dbReference>
<keyword evidence="2" id="KW-0238">DNA-binding</keyword>
<reference evidence="5" key="1">
    <citation type="submission" date="2023-03" db="EMBL/GenBank/DDBJ databases">
        <title>Actinoallomurus iriomotensis NBRC 103681.</title>
        <authorList>
            <person name="Ichikawa N."/>
            <person name="Sato H."/>
            <person name="Tonouchi N."/>
        </authorList>
    </citation>
    <scope>NUCLEOTIDE SEQUENCE</scope>
    <source>
        <strain evidence="5">NBRC 103681</strain>
    </source>
</reference>
<dbReference type="GO" id="GO:0006950">
    <property type="term" value="P:response to stress"/>
    <property type="evidence" value="ECO:0007669"/>
    <property type="project" value="TreeGrafter"/>
</dbReference>
<evidence type="ECO:0000313" key="5">
    <source>
        <dbReference type="EMBL" id="GLY72226.1"/>
    </source>
</evidence>
<sequence length="156" mass="16840">MREGADAVGPDPRQTLARRLHFAAKAARGHLEHRLAAAGSSFAVWTALSALKAGGPLIQRELAGMLNVEGPTLTRHLARMEAEGLIERHRTSADRRAAVVRLTESGEATHSRLSGIVSAGRDVVFEGFSPREIEEFAGYLDRLIENVGPASPSPRR</sequence>
<dbReference type="Proteomes" id="UP001165074">
    <property type="component" value="Unassembled WGS sequence"/>
</dbReference>
<accession>A0A9W6RAC4</accession>
<keyword evidence="1" id="KW-0805">Transcription regulation</keyword>
<dbReference type="InterPro" id="IPR023187">
    <property type="entry name" value="Tscrpt_reg_MarR-type_CS"/>
</dbReference>
<name>A0A9W6RAC4_9ACTN</name>
<comment type="caution">
    <text evidence="5">The sequence shown here is derived from an EMBL/GenBank/DDBJ whole genome shotgun (WGS) entry which is preliminary data.</text>
</comment>
<dbReference type="AlphaFoldDB" id="A0A9W6RAC4"/>
<dbReference type="SUPFAM" id="SSF46785">
    <property type="entry name" value="Winged helix' DNA-binding domain"/>
    <property type="match status" value="1"/>
</dbReference>
<dbReference type="PRINTS" id="PR00598">
    <property type="entry name" value="HTHMARR"/>
</dbReference>
<dbReference type="PANTHER" id="PTHR33164">
    <property type="entry name" value="TRANSCRIPTIONAL REGULATOR, MARR FAMILY"/>
    <property type="match status" value="1"/>
</dbReference>
<dbReference type="CDD" id="cd00090">
    <property type="entry name" value="HTH_ARSR"/>
    <property type="match status" value="1"/>
</dbReference>
<keyword evidence="3" id="KW-0804">Transcription</keyword>
<evidence type="ECO:0000313" key="7">
    <source>
        <dbReference type="Proteomes" id="UP001165074"/>
    </source>
</evidence>
<gene>
    <name evidence="5" type="ORF">Airi01_004930</name>
    <name evidence="6" type="ORF">Airi02_009480</name>
</gene>
<dbReference type="InterPro" id="IPR011991">
    <property type="entry name" value="ArsR-like_HTH"/>
</dbReference>
<evidence type="ECO:0000259" key="4">
    <source>
        <dbReference type="PROSITE" id="PS50995"/>
    </source>
</evidence>
<evidence type="ECO:0000313" key="8">
    <source>
        <dbReference type="Proteomes" id="UP001165135"/>
    </source>
</evidence>
<feature type="domain" description="HTH marR-type" evidence="4">
    <location>
        <begin position="13"/>
        <end position="145"/>
    </location>
</feature>
<dbReference type="Pfam" id="PF12802">
    <property type="entry name" value="MarR_2"/>
    <property type="match status" value="1"/>
</dbReference>
<dbReference type="InterPro" id="IPR039422">
    <property type="entry name" value="MarR/SlyA-like"/>
</dbReference>
<organism evidence="5 8">
    <name type="scientific">Actinoallomurus iriomotensis</name>
    <dbReference type="NCBI Taxonomy" id="478107"/>
    <lineage>
        <taxon>Bacteria</taxon>
        <taxon>Bacillati</taxon>
        <taxon>Actinomycetota</taxon>
        <taxon>Actinomycetes</taxon>
        <taxon>Streptosporangiales</taxon>
        <taxon>Thermomonosporaceae</taxon>
        <taxon>Actinoallomurus</taxon>
    </lineage>
</organism>
<dbReference type="Proteomes" id="UP001165135">
    <property type="component" value="Unassembled WGS sequence"/>
</dbReference>
<dbReference type="GO" id="GO:0003677">
    <property type="term" value="F:DNA binding"/>
    <property type="evidence" value="ECO:0007669"/>
    <property type="project" value="UniProtKB-KW"/>
</dbReference>
<dbReference type="PROSITE" id="PS01117">
    <property type="entry name" value="HTH_MARR_1"/>
    <property type="match status" value="1"/>
</dbReference>
<dbReference type="InterPro" id="IPR036390">
    <property type="entry name" value="WH_DNA-bd_sf"/>
</dbReference>
<dbReference type="InterPro" id="IPR000835">
    <property type="entry name" value="HTH_MarR-typ"/>
</dbReference>
<protein>
    <submittedName>
        <fullName evidence="5">MarR family transcriptional regulator</fullName>
    </submittedName>
</protein>
<evidence type="ECO:0000256" key="1">
    <source>
        <dbReference type="ARBA" id="ARBA00023015"/>
    </source>
</evidence>
<dbReference type="Gene3D" id="1.10.10.10">
    <property type="entry name" value="Winged helix-like DNA-binding domain superfamily/Winged helix DNA-binding domain"/>
    <property type="match status" value="1"/>
</dbReference>
<reference evidence="6" key="2">
    <citation type="submission" date="2023-03" db="EMBL/GenBank/DDBJ databases">
        <title>Actinoallomurus iriomotensis NBRC 103684.</title>
        <authorList>
            <person name="Ichikawa N."/>
            <person name="Sato H."/>
            <person name="Tonouchi N."/>
        </authorList>
    </citation>
    <scope>NUCLEOTIDE SEQUENCE</scope>
    <source>
        <strain evidence="6">NBRC 103684</strain>
    </source>
</reference>
<dbReference type="PANTHER" id="PTHR33164:SF43">
    <property type="entry name" value="HTH-TYPE TRANSCRIPTIONAL REPRESSOR YETL"/>
    <property type="match status" value="1"/>
</dbReference>
<dbReference type="EMBL" id="BSTK01000001">
    <property type="protein sequence ID" value="GLY83018.1"/>
    <property type="molecule type" value="Genomic_DNA"/>
</dbReference>
<evidence type="ECO:0000256" key="3">
    <source>
        <dbReference type="ARBA" id="ARBA00023163"/>
    </source>
</evidence>
<dbReference type="GO" id="GO:0003700">
    <property type="term" value="F:DNA-binding transcription factor activity"/>
    <property type="evidence" value="ECO:0007669"/>
    <property type="project" value="InterPro"/>
</dbReference>
<evidence type="ECO:0000256" key="2">
    <source>
        <dbReference type="ARBA" id="ARBA00023125"/>
    </source>
</evidence>
<proteinExistence type="predicted"/>
<dbReference type="RefSeq" id="WP_285567037.1">
    <property type="nucleotide sequence ID" value="NZ_BSTJ01000001.1"/>
</dbReference>
<dbReference type="InterPro" id="IPR036388">
    <property type="entry name" value="WH-like_DNA-bd_sf"/>
</dbReference>